<accession>A0A1R2CA15</accession>
<protein>
    <recommendedName>
        <fullName evidence="3">DDE-1 domain-containing protein</fullName>
    </recommendedName>
</protein>
<dbReference type="Proteomes" id="UP000187209">
    <property type="component" value="Unassembled WGS sequence"/>
</dbReference>
<keyword evidence="2" id="KW-1185">Reference proteome</keyword>
<evidence type="ECO:0000313" key="1">
    <source>
        <dbReference type="EMBL" id="OMJ85843.1"/>
    </source>
</evidence>
<reference evidence="1 2" key="1">
    <citation type="submission" date="2016-11" db="EMBL/GenBank/DDBJ databases">
        <title>The macronuclear genome of Stentor coeruleus: a giant cell with tiny introns.</title>
        <authorList>
            <person name="Slabodnick M."/>
            <person name="Ruby J.G."/>
            <person name="Reiff S.B."/>
            <person name="Swart E.C."/>
            <person name="Gosai S."/>
            <person name="Prabakaran S."/>
            <person name="Witkowska E."/>
            <person name="Larue G.E."/>
            <person name="Fisher S."/>
            <person name="Freeman R.M."/>
            <person name="Gunawardena J."/>
            <person name="Chu W."/>
            <person name="Stover N.A."/>
            <person name="Gregory B.D."/>
            <person name="Nowacki M."/>
            <person name="Derisi J."/>
            <person name="Roy S.W."/>
            <person name="Marshall W.F."/>
            <person name="Sood P."/>
        </authorList>
    </citation>
    <scope>NUCLEOTIDE SEQUENCE [LARGE SCALE GENOMIC DNA]</scope>
    <source>
        <strain evidence="1">WM001</strain>
    </source>
</reference>
<dbReference type="PANTHER" id="PTHR47163:SF2">
    <property type="entry name" value="SI:DKEY-17M8.2"/>
    <property type="match status" value="1"/>
</dbReference>
<dbReference type="AlphaFoldDB" id="A0A1R2CA15"/>
<organism evidence="1 2">
    <name type="scientific">Stentor coeruleus</name>
    <dbReference type="NCBI Taxonomy" id="5963"/>
    <lineage>
        <taxon>Eukaryota</taxon>
        <taxon>Sar</taxon>
        <taxon>Alveolata</taxon>
        <taxon>Ciliophora</taxon>
        <taxon>Postciliodesmatophora</taxon>
        <taxon>Heterotrichea</taxon>
        <taxon>Heterotrichida</taxon>
        <taxon>Stentoridae</taxon>
        <taxon>Stentor</taxon>
    </lineage>
</organism>
<dbReference type="InterPro" id="IPR053164">
    <property type="entry name" value="IS1016-like_transposase"/>
</dbReference>
<comment type="caution">
    <text evidence="1">The sequence shown here is derived from an EMBL/GenBank/DDBJ whole genome shotgun (WGS) entry which is preliminary data.</text>
</comment>
<name>A0A1R2CA15_9CILI</name>
<gene>
    <name evidence="1" type="ORF">SteCoe_12757</name>
</gene>
<proteinExistence type="predicted"/>
<evidence type="ECO:0000313" key="2">
    <source>
        <dbReference type="Proteomes" id="UP000187209"/>
    </source>
</evidence>
<sequence>METLNTIITTHAMSDSIVITDCWKGSNEIQIFFEHMTVNHSENYVNPETGATTNTIKGTWNDIKHQVVPRNRVISIKQQLSFFSQ</sequence>
<dbReference type="EMBL" id="MPUH01000224">
    <property type="protein sequence ID" value="OMJ85843.1"/>
    <property type="molecule type" value="Genomic_DNA"/>
</dbReference>
<dbReference type="OrthoDB" id="8061556at2759"/>
<dbReference type="PANTHER" id="PTHR47163">
    <property type="entry name" value="DDE_TNP_IS1595 DOMAIN-CONTAINING PROTEIN"/>
    <property type="match status" value="1"/>
</dbReference>
<evidence type="ECO:0008006" key="3">
    <source>
        <dbReference type="Google" id="ProtNLM"/>
    </source>
</evidence>